<name>A0AA97AHX3_9CYAN</name>
<dbReference type="SUPFAM" id="SSF51735">
    <property type="entry name" value="NAD(P)-binding Rossmann-fold domains"/>
    <property type="match status" value="1"/>
</dbReference>
<gene>
    <name evidence="2" type="ORF">HJG54_00445</name>
</gene>
<organism evidence="2">
    <name type="scientific">Leptolyngbya sp. NK1-12</name>
    <dbReference type="NCBI Taxonomy" id="2547451"/>
    <lineage>
        <taxon>Bacteria</taxon>
        <taxon>Bacillati</taxon>
        <taxon>Cyanobacteriota</taxon>
        <taxon>Cyanophyceae</taxon>
        <taxon>Leptolyngbyales</taxon>
        <taxon>Leptolyngbyaceae</taxon>
        <taxon>Leptolyngbya group</taxon>
        <taxon>Leptolyngbya</taxon>
    </lineage>
</organism>
<dbReference type="Pfam" id="PF01370">
    <property type="entry name" value="Epimerase"/>
    <property type="match status" value="1"/>
</dbReference>
<evidence type="ECO:0000313" key="2">
    <source>
        <dbReference type="EMBL" id="WNZ21482.1"/>
    </source>
</evidence>
<evidence type="ECO:0000259" key="1">
    <source>
        <dbReference type="Pfam" id="PF01370"/>
    </source>
</evidence>
<accession>A0AA97AHX3</accession>
<protein>
    <submittedName>
        <fullName evidence="2">NAD(P)-dependent oxidoreductase</fullName>
    </submittedName>
</protein>
<dbReference type="EMBL" id="CP053586">
    <property type="protein sequence ID" value="WNZ21482.1"/>
    <property type="molecule type" value="Genomic_DNA"/>
</dbReference>
<dbReference type="PANTHER" id="PTHR43245">
    <property type="entry name" value="BIFUNCTIONAL POLYMYXIN RESISTANCE PROTEIN ARNA"/>
    <property type="match status" value="1"/>
</dbReference>
<dbReference type="Gene3D" id="3.40.50.720">
    <property type="entry name" value="NAD(P)-binding Rossmann-like Domain"/>
    <property type="match status" value="1"/>
</dbReference>
<proteinExistence type="predicted"/>
<dbReference type="InterPro" id="IPR036291">
    <property type="entry name" value="NAD(P)-bd_dom_sf"/>
</dbReference>
<reference evidence="2" key="1">
    <citation type="submission" date="2020-05" db="EMBL/GenBank/DDBJ databases">
        <authorList>
            <person name="Zhu T."/>
            <person name="Keshari N."/>
            <person name="Lu X."/>
        </authorList>
    </citation>
    <scope>NUCLEOTIDE SEQUENCE</scope>
    <source>
        <strain evidence="2">NK1-12</strain>
    </source>
</reference>
<dbReference type="InterPro" id="IPR001509">
    <property type="entry name" value="Epimerase_deHydtase"/>
</dbReference>
<feature type="domain" description="NAD-dependent epimerase/dehydratase" evidence="1">
    <location>
        <begin position="3"/>
        <end position="229"/>
    </location>
</feature>
<dbReference type="RefSeq" id="WP_316432724.1">
    <property type="nucleotide sequence ID" value="NZ_CP053586.1"/>
</dbReference>
<dbReference type="InterPro" id="IPR050177">
    <property type="entry name" value="Lipid_A_modif_metabolic_enz"/>
</dbReference>
<dbReference type="AlphaFoldDB" id="A0AA97AHX3"/>
<sequence>MNILVTGASGFLGCYTVAELLRRGHQVRALVRPTADVSVFAWHNSPQVEIIRLDLTQPGDWESALKGVDAVVHLAAAKSGDWQTQFSGTVTATEHLLQAMTKAGVQRLIGISTFSVYDYLHLPAGSTLDEQSPLECNPSERDAYAQTKLMQERLMREFGQQQGQVTILRPGMVYGRDALWNACLGAKNGNLWLRIGTDAILPLTYVENCAAAIANAVEQEQSVGATINIVDDQLPTQSVYANKLLARMSAPPRTVVINWTVMRLLARFVWQINKTLFAGRLKLPGLLIPARLHARFKPLQYSNLYAKQMLNWTPSYSLDAALARSWGDADLLAVTAIQPSSQSPSVPS</sequence>
<dbReference type="PANTHER" id="PTHR43245:SF58">
    <property type="entry name" value="BLL5923 PROTEIN"/>
    <property type="match status" value="1"/>
</dbReference>